<dbReference type="PANTHER" id="PTHR43134">
    <property type="entry name" value="SIGNAL RECOGNITION PARTICLE RECEPTOR SUBUNIT ALPHA"/>
    <property type="match status" value="1"/>
</dbReference>
<keyword evidence="13" id="KW-1185">Reference proteome</keyword>
<reference evidence="12 13" key="1">
    <citation type="submission" date="2023-10" db="EMBL/GenBank/DDBJ databases">
        <title>Surface-active antibiotics is a multifunctional adaptation for post-fire microbes.</title>
        <authorList>
            <person name="Liu M.D."/>
            <person name="Du Y."/>
            <person name="Koupaei S.K."/>
            <person name="Kim N.R."/>
            <person name="Zhang W."/>
            <person name="Traxler M.F."/>
        </authorList>
    </citation>
    <scope>NUCLEOTIDE SEQUENCE [LARGE SCALE GENOMIC DNA]</scope>
    <source>
        <strain evidence="12 13">F3</strain>
    </source>
</reference>
<evidence type="ECO:0000256" key="7">
    <source>
        <dbReference type="ARBA" id="ARBA00023170"/>
    </source>
</evidence>
<comment type="similarity">
    <text evidence="9">Belongs to the GTP-binding SRP family. FtsY subfamily.</text>
</comment>
<dbReference type="Gene3D" id="1.20.120.140">
    <property type="entry name" value="Signal recognition particle SRP54, nucleotide-binding domain"/>
    <property type="match status" value="1"/>
</dbReference>
<accession>A0ABZ0ENY4</accession>
<dbReference type="InterPro" id="IPR013822">
    <property type="entry name" value="Signal_recog_particl_SRP54_hlx"/>
</dbReference>
<feature type="binding site" evidence="9">
    <location>
        <begin position="199"/>
        <end position="206"/>
    </location>
    <ligand>
        <name>GTP</name>
        <dbReference type="ChEBI" id="CHEBI:37565"/>
    </ligand>
</feature>
<evidence type="ECO:0000256" key="5">
    <source>
        <dbReference type="ARBA" id="ARBA00023134"/>
    </source>
</evidence>
<dbReference type="InterPro" id="IPR042101">
    <property type="entry name" value="SRP54_N_sf"/>
</dbReference>
<keyword evidence="6 9" id="KW-0472">Membrane</keyword>
<keyword evidence="2 9" id="KW-0963">Cytoplasm</keyword>
<dbReference type="SMART" id="SM00963">
    <property type="entry name" value="SRP54_N"/>
    <property type="match status" value="1"/>
</dbReference>
<dbReference type="PROSITE" id="PS00300">
    <property type="entry name" value="SRP54"/>
    <property type="match status" value="1"/>
</dbReference>
<dbReference type="EMBL" id="CP136513">
    <property type="protein sequence ID" value="WOD18329.1"/>
    <property type="molecule type" value="Genomic_DNA"/>
</dbReference>
<comment type="function">
    <text evidence="9">Involved in targeting and insertion of nascent membrane proteins into the cytoplasmic membrane. Acts as a receptor for the complex formed by the signal recognition particle (SRP) and the ribosome-nascent chain (RNC). Interaction with SRP-RNC leads to the transfer of the RNC complex to the Sec translocase for insertion into the membrane, the hydrolysis of GTP by both Ffh and FtsY, and the dissociation of the SRP-FtsY complex into the individual components.</text>
</comment>
<dbReference type="SUPFAM" id="SSF52540">
    <property type="entry name" value="P-loop containing nucleoside triphosphate hydrolases"/>
    <property type="match status" value="1"/>
</dbReference>
<feature type="binding site" evidence="9">
    <location>
        <begin position="280"/>
        <end position="284"/>
    </location>
    <ligand>
        <name>GTP</name>
        <dbReference type="ChEBI" id="CHEBI:37565"/>
    </ligand>
</feature>
<dbReference type="InterPro" id="IPR000897">
    <property type="entry name" value="SRP54_GTPase_dom"/>
</dbReference>
<organism evidence="12 13">
    <name type="scientific">Paraburkholderia kirstenboschensis</name>
    <dbReference type="NCBI Taxonomy" id="1245436"/>
    <lineage>
        <taxon>Bacteria</taxon>
        <taxon>Pseudomonadati</taxon>
        <taxon>Pseudomonadota</taxon>
        <taxon>Betaproteobacteria</taxon>
        <taxon>Burkholderiales</taxon>
        <taxon>Burkholderiaceae</taxon>
        <taxon>Paraburkholderia</taxon>
    </lineage>
</organism>
<dbReference type="SMART" id="SM00962">
    <property type="entry name" value="SRP54"/>
    <property type="match status" value="1"/>
</dbReference>
<keyword evidence="4 9" id="KW-0378">Hydrolase</keyword>
<comment type="subunit">
    <text evidence="9">Part of the signal recognition particle protein translocation system, which is composed of SRP and FtsY. SRP is a ribonucleoprotein composed of Ffh and a 4.5S RNA molecule.</text>
</comment>
<dbReference type="HAMAP" id="MF_00920">
    <property type="entry name" value="FtsY"/>
    <property type="match status" value="1"/>
</dbReference>
<evidence type="ECO:0000256" key="6">
    <source>
        <dbReference type="ARBA" id="ARBA00023136"/>
    </source>
</evidence>
<dbReference type="InterPro" id="IPR003593">
    <property type="entry name" value="AAA+_ATPase"/>
</dbReference>
<dbReference type="RefSeq" id="WP_317020634.1">
    <property type="nucleotide sequence ID" value="NZ_CP136513.1"/>
</dbReference>
<sequence length="393" mass="41670">MFSFFKRFKGSKESENAPDESQIAPEGLIDEPATEAPAAPPVPATTGTASTSSPPASIVPPTAASPEPQPQPDFEESTLETVEIVPPPLQDASAKGSWLTRLKTGLSKTSSSLTGIFVGTKIDEDLYEELETALIMSDAGVDATEFLLEALREKVRTERLTEPQQVKTALRALLVELLKPLESSLMLGRAQPLVMMIAGVNGAGKTTSIGKLAKHLQSFNQSVLLAAGDTFRAAAREQLAIWGQRNNVTVVSQESGDPAAVIFDAVGAARARKIDVMMADTAGRLPTQLHLMEELRKVKRVIGKAQDGAPHEVLLVIDANTGQNALAQVKAFDDALGLTGLIVTKLDGTAKGGILAAIARQRPIPVYFIGVGEKVEDLQPFSAEEFSDALLGG</sequence>
<dbReference type="PANTHER" id="PTHR43134:SF1">
    <property type="entry name" value="SIGNAL RECOGNITION PARTICLE RECEPTOR SUBUNIT ALPHA"/>
    <property type="match status" value="1"/>
</dbReference>
<name>A0ABZ0ENY4_9BURK</name>
<feature type="region of interest" description="Disordered" evidence="10">
    <location>
        <begin position="1"/>
        <end position="78"/>
    </location>
</feature>
<dbReference type="Gene3D" id="3.40.50.300">
    <property type="entry name" value="P-loop containing nucleotide triphosphate hydrolases"/>
    <property type="match status" value="1"/>
</dbReference>
<evidence type="ECO:0000256" key="2">
    <source>
        <dbReference type="ARBA" id="ARBA00022490"/>
    </source>
</evidence>
<keyword evidence="1 9" id="KW-1003">Cell membrane</keyword>
<dbReference type="InterPro" id="IPR027417">
    <property type="entry name" value="P-loop_NTPase"/>
</dbReference>
<dbReference type="NCBIfam" id="TIGR00064">
    <property type="entry name" value="ftsY"/>
    <property type="match status" value="1"/>
</dbReference>
<protein>
    <recommendedName>
        <fullName evidence="9">Signal recognition particle receptor FtsY</fullName>
        <shortName evidence="9">SRP receptor</shortName>
        <ecNumber evidence="9">3.6.5.4</ecNumber>
    </recommendedName>
</protein>
<keyword evidence="5 9" id="KW-0342">GTP-binding</keyword>
<evidence type="ECO:0000256" key="9">
    <source>
        <dbReference type="HAMAP-Rule" id="MF_00920"/>
    </source>
</evidence>
<dbReference type="Proteomes" id="UP001302652">
    <property type="component" value="Chromosome 1"/>
</dbReference>
<evidence type="ECO:0000313" key="12">
    <source>
        <dbReference type="EMBL" id="WOD18329.1"/>
    </source>
</evidence>
<feature type="compositionally biased region" description="Low complexity" evidence="10">
    <location>
        <begin position="44"/>
        <end position="66"/>
    </location>
</feature>
<dbReference type="InterPro" id="IPR036225">
    <property type="entry name" value="SRP/SRP_N"/>
</dbReference>
<evidence type="ECO:0000313" key="13">
    <source>
        <dbReference type="Proteomes" id="UP001302652"/>
    </source>
</evidence>
<dbReference type="Pfam" id="PF00448">
    <property type="entry name" value="SRP54"/>
    <property type="match status" value="1"/>
</dbReference>
<dbReference type="InterPro" id="IPR004390">
    <property type="entry name" value="SR_rcpt_FtsY"/>
</dbReference>
<evidence type="ECO:0000256" key="3">
    <source>
        <dbReference type="ARBA" id="ARBA00022741"/>
    </source>
</evidence>
<dbReference type="CDD" id="cd17874">
    <property type="entry name" value="FtsY"/>
    <property type="match status" value="1"/>
</dbReference>
<evidence type="ECO:0000256" key="10">
    <source>
        <dbReference type="SAM" id="MobiDB-lite"/>
    </source>
</evidence>
<evidence type="ECO:0000259" key="11">
    <source>
        <dbReference type="PROSITE" id="PS00300"/>
    </source>
</evidence>
<proteinExistence type="inferred from homology"/>
<dbReference type="Pfam" id="PF02881">
    <property type="entry name" value="SRP54_N"/>
    <property type="match status" value="1"/>
</dbReference>
<keyword evidence="7 9" id="KW-0675">Receptor</keyword>
<keyword evidence="3 9" id="KW-0547">Nucleotide-binding</keyword>
<feature type="domain" description="SRP54-type proteins GTP-binding" evidence="11">
    <location>
        <begin position="365"/>
        <end position="378"/>
    </location>
</feature>
<comment type="catalytic activity">
    <reaction evidence="8 9">
        <text>GTP + H2O = GDP + phosphate + H(+)</text>
        <dbReference type="Rhea" id="RHEA:19669"/>
        <dbReference type="ChEBI" id="CHEBI:15377"/>
        <dbReference type="ChEBI" id="CHEBI:15378"/>
        <dbReference type="ChEBI" id="CHEBI:37565"/>
        <dbReference type="ChEBI" id="CHEBI:43474"/>
        <dbReference type="ChEBI" id="CHEBI:58189"/>
        <dbReference type="EC" id="3.6.5.4"/>
    </reaction>
</comment>
<comment type="subcellular location">
    <subcellularLocation>
        <location evidence="9">Cell membrane</location>
        <topology evidence="9">Peripheral membrane protein</topology>
        <orientation evidence="9">Cytoplasmic side</orientation>
    </subcellularLocation>
    <subcellularLocation>
        <location evidence="9">Cytoplasm</location>
    </subcellularLocation>
</comment>
<evidence type="ECO:0000256" key="4">
    <source>
        <dbReference type="ARBA" id="ARBA00022801"/>
    </source>
</evidence>
<evidence type="ECO:0000256" key="1">
    <source>
        <dbReference type="ARBA" id="ARBA00022475"/>
    </source>
</evidence>
<evidence type="ECO:0000256" key="8">
    <source>
        <dbReference type="ARBA" id="ARBA00048027"/>
    </source>
</evidence>
<dbReference type="EC" id="3.6.5.4" evidence="9"/>
<feature type="binding site" evidence="9">
    <location>
        <begin position="344"/>
        <end position="347"/>
    </location>
    <ligand>
        <name>GTP</name>
        <dbReference type="ChEBI" id="CHEBI:37565"/>
    </ligand>
</feature>
<dbReference type="SUPFAM" id="SSF47364">
    <property type="entry name" value="Domain of the SRP/SRP receptor G-proteins"/>
    <property type="match status" value="1"/>
</dbReference>
<gene>
    <name evidence="9 12" type="primary">ftsY</name>
    <name evidence="12" type="ORF">RW095_36845</name>
</gene>
<dbReference type="SMART" id="SM00382">
    <property type="entry name" value="AAA"/>
    <property type="match status" value="1"/>
</dbReference>